<keyword evidence="2" id="KW-1185">Reference proteome</keyword>
<evidence type="ECO:0000313" key="2">
    <source>
        <dbReference type="Proteomes" id="UP000805704"/>
    </source>
</evidence>
<protein>
    <submittedName>
        <fullName evidence="1">Uncharacterized protein</fullName>
    </submittedName>
</protein>
<name>A0ACB7EKB1_NIBAL</name>
<dbReference type="Proteomes" id="UP000805704">
    <property type="component" value="Chromosome 6"/>
</dbReference>
<organism evidence="1 2">
    <name type="scientific">Nibea albiflora</name>
    <name type="common">Yellow drum</name>
    <name type="synonym">Corvina albiflora</name>
    <dbReference type="NCBI Taxonomy" id="240163"/>
    <lineage>
        <taxon>Eukaryota</taxon>
        <taxon>Metazoa</taxon>
        <taxon>Chordata</taxon>
        <taxon>Craniata</taxon>
        <taxon>Vertebrata</taxon>
        <taxon>Euteleostomi</taxon>
        <taxon>Actinopterygii</taxon>
        <taxon>Neopterygii</taxon>
        <taxon>Teleostei</taxon>
        <taxon>Neoteleostei</taxon>
        <taxon>Acanthomorphata</taxon>
        <taxon>Eupercaria</taxon>
        <taxon>Sciaenidae</taxon>
        <taxon>Nibea</taxon>
    </lineage>
</organism>
<accession>A0ACB7EKB1</accession>
<dbReference type="EMBL" id="CM024794">
    <property type="protein sequence ID" value="KAG8002083.1"/>
    <property type="molecule type" value="Genomic_DNA"/>
</dbReference>
<gene>
    <name evidence="1" type="ORF">GBF38_012429</name>
</gene>
<proteinExistence type="predicted"/>
<sequence length="200" mass="22615">MFNLNISHSGVYECHVKYPKKDPLSINVYLNVTAKYTKPEVKKNCNDLMCMVTCSSYGGYPRNSITWSVPGSQKVWTEMDSNVTDDPNTMRKNISSTVHFNCSNGELQHIRCSVGEVTSDMFSVCSPSPPPGNHVIPIAISALVAVSITSIVLLLLWRCKKKRTDQIKHVSEKENLYRHIRIQGKESRSNNYEQCEQTVQ</sequence>
<reference evidence="1" key="1">
    <citation type="submission" date="2020-04" db="EMBL/GenBank/DDBJ databases">
        <title>A chromosome-scale assembly and high-density genetic map of the yellow drum (Nibea albiflora) genome.</title>
        <authorList>
            <person name="Xu D."/>
            <person name="Zhang W."/>
            <person name="Chen R."/>
            <person name="Tan P."/>
            <person name="Wang L."/>
            <person name="Song H."/>
            <person name="Tian L."/>
            <person name="Zhu Q."/>
            <person name="Wang B."/>
        </authorList>
    </citation>
    <scope>NUCLEOTIDE SEQUENCE</scope>
    <source>
        <strain evidence="1">ZJHYS-2018</strain>
    </source>
</reference>
<evidence type="ECO:0000313" key="1">
    <source>
        <dbReference type="EMBL" id="KAG8002083.1"/>
    </source>
</evidence>
<comment type="caution">
    <text evidence="1">The sequence shown here is derived from an EMBL/GenBank/DDBJ whole genome shotgun (WGS) entry which is preliminary data.</text>
</comment>